<dbReference type="EMBL" id="HE797199">
    <property type="protein sequence ID" value="CCM05666.1"/>
    <property type="molecule type" value="Genomic_DNA"/>
</dbReference>
<evidence type="ECO:0000313" key="1">
    <source>
        <dbReference type="EMBL" id="CCM05666.1"/>
    </source>
</evidence>
<sequence>MPSNDRGVDLVCIVPPMESTVEEEGKWELVAHFNDRYKIKNCRHNYYCRAPYPSIDGSSIVGDEFYGTFWFLEKVNTGRREHTGNVYIIRDYVNPNLCWSLEDANDRSPISLREYTPVPNKLWRIEKYSSQSPVTPDYFPSGYTPGTDITALLSCDDYYPPGFSWEKSIA</sequence>
<name>J4IC24_9APHY</name>
<evidence type="ECO:0008006" key="3">
    <source>
        <dbReference type="Google" id="ProtNLM"/>
    </source>
</evidence>
<dbReference type="SUPFAM" id="SSF50370">
    <property type="entry name" value="Ricin B-like lectins"/>
    <property type="match status" value="1"/>
</dbReference>
<proteinExistence type="predicted"/>
<dbReference type="Gene3D" id="2.80.10.50">
    <property type="match status" value="1"/>
</dbReference>
<keyword evidence="2" id="KW-1185">Reference proteome</keyword>
<dbReference type="AlphaFoldDB" id="J4IC24"/>
<gene>
    <name evidence="1" type="ORF">FIBRA_07896</name>
</gene>
<accession>J4IC24</accession>
<dbReference type="HOGENOM" id="CLU_1570686_0_0_1"/>
<dbReference type="InterPro" id="IPR035992">
    <property type="entry name" value="Ricin_B-like_lectins"/>
</dbReference>
<dbReference type="InParanoid" id="J4IC24"/>
<dbReference type="OrthoDB" id="10648542at2759"/>
<reference evidence="1 2" key="1">
    <citation type="journal article" date="2012" name="Appl. Environ. Microbiol.">
        <title>Short-read sequencing for genomic analysis of the brown rot fungus Fibroporia radiculosa.</title>
        <authorList>
            <person name="Tang J.D."/>
            <person name="Perkins A.D."/>
            <person name="Sonstegard T.S."/>
            <person name="Schroeder S.G."/>
            <person name="Burgess S.C."/>
            <person name="Diehl S.V."/>
        </authorList>
    </citation>
    <scope>NUCLEOTIDE SEQUENCE [LARGE SCALE GENOMIC DNA]</scope>
    <source>
        <strain evidence="1 2">TFFH 294</strain>
    </source>
</reference>
<evidence type="ECO:0000313" key="2">
    <source>
        <dbReference type="Proteomes" id="UP000006352"/>
    </source>
</evidence>
<dbReference type="GeneID" id="24100577"/>
<dbReference type="RefSeq" id="XP_012184949.1">
    <property type="nucleotide sequence ID" value="XM_012329559.1"/>
</dbReference>
<dbReference type="Proteomes" id="UP000006352">
    <property type="component" value="Unassembled WGS sequence"/>
</dbReference>
<protein>
    <recommendedName>
        <fullName evidence="3">Ricin B lectin domain-containing protein</fullName>
    </recommendedName>
</protein>
<organism evidence="1 2">
    <name type="scientific">Fibroporia radiculosa</name>
    <dbReference type="NCBI Taxonomy" id="599839"/>
    <lineage>
        <taxon>Eukaryota</taxon>
        <taxon>Fungi</taxon>
        <taxon>Dikarya</taxon>
        <taxon>Basidiomycota</taxon>
        <taxon>Agaricomycotina</taxon>
        <taxon>Agaricomycetes</taxon>
        <taxon>Polyporales</taxon>
        <taxon>Fibroporiaceae</taxon>
        <taxon>Fibroporia</taxon>
    </lineage>
</organism>